<dbReference type="EMBL" id="JARKIE010000369">
    <property type="protein sequence ID" value="KAJ7649179.1"/>
    <property type="molecule type" value="Genomic_DNA"/>
</dbReference>
<protein>
    <submittedName>
        <fullName evidence="1">Uncharacterized protein</fullName>
    </submittedName>
</protein>
<gene>
    <name evidence="1" type="ORF">B0H17DRAFT_1102664</name>
</gene>
<dbReference type="Proteomes" id="UP001221757">
    <property type="component" value="Unassembled WGS sequence"/>
</dbReference>
<dbReference type="AlphaFoldDB" id="A0AAD7CHB7"/>
<evidence type="ECO:0000313" key="1">
    <source>
        <dbReference type="EMBL" id="KAJ7649179.1"/>
    </source>
</evidence>
<reference evidence="1" key="1">
    <citation type="submission" date="2023-03" db="EMBL/GenBank/DDBJ databases">
        <title>Massive genome expansion in bonnet fungi (Mycena s.s.) driven by repeated elements and novel gene families across ecological guilds.</title>
        <authorList>
            <consortium name="Lawrence Berkeley National Laboratory"/>
            <person name="Harder C.B."/>
            <person name="Miyauchi S."/>
            <person name="Viragh M."/>
            <person name="Kuo A."/>
            <person name="Thoen E."/>
            <person name="Andreopoulos B."/>
            <person name="Lu D."/>
            <person name="Skrede I."/>
            <person name="Drula E."/>
            <person name="Henrissat B."/>
            <person name="Morin E."/>
            <person name="Kohler A."/>
            <person name="Barry K."/>
            <person name="LaButti K."/>
            <person name="Morin E."/>
            <person name="Salamov A."/>
            <person name="Lipzen A."/>
            <person name="Mereny Z."/>
            <person name="Hegedus B."/>
            <person name="Baldrian P."/>
            <person name="Stursova M."/>
            <person name="Weitz H."/>
            <person name="Taylor A."/>
            <person name="Grigoriev I.V."/>
            <person name="Nagy L.G."/>
            <person name="Martin F."/>
            <person name="Kauserud H."/>
        </authorList>
    </citation>
    <scope>NUCLEOTIDE SEQUENCE</scope>
    <source>
        <strain evidence="1">CBHHK067</strain>
    </source>
</reference>
<proteinExistence type="predicted"/>
<accession>A0AAD7CHB7</accession>
<comment type="caution">
    <text evidence="1">The sequence shown here is derived from an EMBL/GenBank/DDBJ whole genome shotgun (WGS) entry which is preliminary data.</text>
</comment>
<sequence length="208" mass="22738">MVAQGLHTGAADIQSQRQRNGRAHQCCAGFGQVSAPLRRARPRARWQPFAKCQIGRTRGLQNGAQTRAPRISVAPICAHRDEDGAGVRILLVGLVAHGQCVPGLYWRTSRGDRGVSCIGCSRRPWRRTGSGGSGFAITVPITFLTTAYVLAPLPTAAAVRQDHHQAGLRRRGYNVVGRLKVARRGATREVFELGDPNIRRHRVTQPTR</sequence>
<evidence type="ECO:0000313" key="2">
    <source>
        <dbReference type="Proteomes" id="UP001221757"/>
    </source>
</evidence>
<keyword evidence="2" id="KW-1185">Reference proteome</keyword>
<organism evidence="1 2">
    <name type="scientific">Mycena rosella</name>
    <name type="common">Pink bonnet</name>
    <name type="synonym">Agaricus rosellus</name>
    <dbReference type="NCBI Taxonomy" id="1033263"/>
    <lineage>
        <taxon>Eukaryota</taxon>
        <taxon>Fungi</taxon>
        <taxon>Dikarya</taxon>
        <taxon>Basidiomycota</taxon>
        <taxon>Agaricomycotina</taxon>
        <taxon>Agaricomycetes</taxon>
        <taxon>Agaricomycetidae</taxon>
        <taxon>Agaricales</taxon>
        <taxon>Marasmiineae</taxon>
        <taxon>Mycenaceae</taxon>
        <taxon>Mycena</taxon>
    </lineage>
</organism>
<name>A0AAD7CHB7_MYCRO</name>